<sequence>MNCDILITNCSMLSSDFNILDDVSMAINDTRVVDIGKDENLKAKYEPKEVISGRNKLVMPGLIDAHTHCCQQLLRGRVMDEYPMIWARILVPFESSLNEEDVYYSAKLSCLEMIRSGTTAFADSGGVHMHKAVEAAIESGMRAAIARSTMDTGAFIPTSMKDTPEEAISKTEKLFREYNGEGNGRIKIWFAVRQVMTCTENLIAMIAEKARELHTGVHAHLAEHKDEVSFCLQNYKKRPPEFLDSVGLLGPNLLTAHNVLLSEGDITLLKERDVKLVHCPRSNFGSHGFPKTPRMLEVGLSVGLGSDGAAGSSLSLFDEMKVFRSGIHAFWGLPIFDPVILRASELLKMATLGGAKALLLDDEIGTIEVGKKADLILIDLDQPHLTPTHNLVNTIVECATGKDVTDSIIDGRVVMKNREVKTLDEEKIIYECKQRMTSISKRAGI</sequence>
<keyword evidence="4" id="KW-1185">Reference proteome</keyword>
<organism evidence="3 4">
    <name type="scientific">Acetomicrobium mobile (strain ATCC BAA-54 / DSM 13181 / JCM 12221 / NGA)</name>
    <name type="common">Anaerobaculum mobile</name>
    <dbReference type="NCBI Taxonomy" id="891968"/>
    <lineage>
        <taxon>Bacteria</taxon>
        <taxon>Thermotogati</taxon>
        <taxon>Synergistota</taxon>
        <taxon>Synergistia</taxon>
        <taxon>Synergistales</taxon>
        <taxon>Acetomicrobiaceae</taxon>
        <taxon>Acetomicrobium</taxon>
    </lineage>
</organism>
<dbReference type="CDD" id="cd01298">
    <property type="entry name" value="ATZ_TRZ_like"/>
    <property type="match status" value="1"/>
</dbReference>
<dbReference type="SUPFAM" id="SSF51338">
    <property type="entry name" value="Composite domain of metallo-dependent hydrolases"/>
    <property type="match status" value="2"/>
</dbReference>
<evidence type="ECO:0000313" key="4">
    <source>
        <dbReference type="Proteomes" id="UP000006061"/>
    </source>
</evidence>
<dbReference type="GO" id="GO:0016810">
    <property type="term" value="F:hydrolase activity, acting on carbon-nitrogen (but not peptide) bonds"/>
    <property type="evidence" value="ECO:0007669"/>
    <property type="project" value="InterPro"/>
</dbReference>
<dbReference type="InterPro" id="IPR032466">
    <property type="entry name" value="Metal_Hydrolase"/>
</dbReference>
<reference evidence="4" key="1">
    <citation type="journal article" date="2013" name="Stand. Genomic Sci.">
        <title>Complete genome sequence of the moderate thermophile Anaerobaculum mobile type strain (NGA(T)).</title>
        <authorList>
            <person name="Mavromatis K."/>
            <person name="Stackebrandt E."/>
            <person name="Held B."/>
            <person name="Lapidus A."/>
            <person name="Nolan M."/>
            <person name="Lucas S."/>
            <person name="Hammon N."/>
            <person name="Deshpande S."/>
            <person name="Cheng J.F."/>
            <person name="Tapia R."/>
            <person name="Goodwin L.A."/>
            <person name="Pitluck S."/>
            <person name="Liolios K."/>
            <person name="Pagani I."/>
            <person name="Ivanova N."/>
            <person name="Mikhailova N."/>
            <person name="Huntemann M."/>
            <person name="Pati A."/>
            <person name="Chen A."/>
            <person name="Palaniappan K."/>
            <person name="Land M."/>
            <person name="Rohde M."/>
            <person name="Spring S."/>
            <person name="Goker M."/>
            <person name="Woyke T."/>
            <person name="Detter J.C."/>
            <person name="Bristow J."/>
            <person name="Eisen J.A."/>
            <person name="Markowitz V."/>
            <person name="Hugenholtz P."/>
            <person name="Klenk H.P."/>
            <person name="Kyrpides N.C."/>
        </authorList>
    </citation>
    <scope>NUCLEOTIDE SEQUENCE</scope>
    <source>
        <strain evidence="4">ATCC BAA-54 / DSM 13181 / NGA</strain>
    </source>
</reference>
<dbReference type="InterPro" id="IPR006680">
    <property type="entry name" value="Amidohydro-rel"/>
</dbReference>
<gene>
    <name evidence="3" type="ordered locus">Anamo_1029</name>
</gene>
<dbReference type="EMBL" id="CP003198">
    <property type="protein sequence ID" value="AFM21654.1"/>
    <property type="molecule type" value="Genomic_DNA"/>
</dbReference>
<dbReference type="PATRIC" id="fig|891968.3.peg.1011"/>
<dbReference type="HOGENOM" id="CLU_012358_2_1_0"/>
<proteinExistence type="predicted"/>
<keyword evidence="1 3" id="KW-0378">Hydrolase</keyword>
<dbReference type="PANTHER" id="PTHR43794:SF11">
    <property type="entry name" value="AMIDOHYDROLASE-RELATED DOMAIN-CONTAINING PROTEIN"/>
    <property type="match status" value="1"/>
</dbReference>
<name>I4BWJ7_ACEMN</name>
<protein>
    <submittedName>
        <fullName evidence="3">Cytosine deaminase-like metal-dependent hydrolase</fullName>
    </submittedName>
</protein>
<dbReference type="SUPFAM" id="SSF51556">
    <property type="entry name" value="Metallo-dependent hydrolases"/>
    <property type="match status" value="1"/>
</dbReference>
<dbReference type="AlphaFoldDB" id="I4BWJ7"/>
<feature type="domain" description="Amidohydrolase-related" evidence="2">
    <location>
        <begin position="57"/>
        <end position="414"/>
    </location>
</feature>
<dbReference type="PANTHER" id="PTHR43794">
    <property type="entry name" value="AMINOHYDROLASE SSNA-RELATED"/>
    <property type="match status" value="1"/>
</dbReference>
<dbReference type="Pfam" id="PF01979">
    <property type="entry name" value="Amidohydro_1"/>
    <property type="match status" value="1"/>
</dbReference>
<accession>I4BWJ7</accession>
<dbReference type="KEGG" id="amo:Anamo_1029"/>
<dbReference type="Proteomes" id="UP000006061">
    <property type="component" value="Chromosome"/>
</dbReference>
<evidence type="ECO:0000259" key="2">
    <source>
        <dbReference type="Pfam" id="PF01979"/>
    </source>
</evidence>
<dbReference type="eggNOG" id="COG0402">
    <property type="taxonomic scope" value="Bacteria"/>
</dbReference>
<dbReference type="InterPro" id="IPR011059">
    <property type="entry name" value="Metal-dep_hydrolase_composite"/>
</dbReference>
<dbReference type="Gene3D" id="3.20.20.140">
    <property type="entry name" value="Metal-dependent hydrolases"/>
    <property type="match status" value="1"/>
</dbReference>
<evidence type="ECO:0000313" key="3">
    <source>
        <dbReference type="EMBL" id="AFM21654.1"/>
    </source>
</evidence>
<dbReference type="STRING" id="891968.Anamo_1029"/>
<dbReference type="Gene3D" id="2.30.40.10">
    <property type="entry name" value="Urease, subunit C, domain 1"/>
    <property type="match status" value="1"/>
</dbReference>
<evidence type="ECO:0000256" key="1">
    <source>
        <dbReference type="ARBA" id="ARBA00022801"/>
    </source>
</evidence>
<dbReference type="InterPro" id="IPR050287">
    <property type="entry name" value="MTA/SAH_deaminase"/>
</dbReference>